<feature type="transmembrane region" description="Helical" evidence="7">
    <location>
        <begin position="702"/>
        <end position="720"/>
    </location>
</feature>
<keyword evidence="4 7" id="KW-1133">Transmembrane helix</keyword>
<dbReference type="GO" id="GO:0005886">
    <property type="term" value="C:plasma membrane"/>
    <property type="evidence" value="ECO:0007669"/>
    <property type="project" value="UniProtKB-SubCell"/>
</dbReference>
<keyword evidence="3 7" id="KW-0812">Transmembrane</keyword>
<feature type="transmembrane region" description="Helical" evidence="7">
    <location>
        <begin position="756"/>
        <end position="784"/>
    </location>
</feature>
<feature type="transmembrane region" description="Helical" evidence="7">
    <location>
        <begin position="26"/>
        <end position="51"/>
    </location>
</feature>
<evidence type="ECO:0000256" key="5">
    <source>
        <dbReference type="ARBA" id="ARBA00023136"/>
    </source>
</evidence>
<evidence type="ECO:0000256" key="4">
    <source>
        <dbReference type="ARBA" id="ARBA00022989"/>
    </source>
</evidence>
<dbReference type="Pfam" id="PF02687">
    <property type="entry name" value="FtsX"/>
    <property type="match status" value="2"/>
</dbReference>
<dbReference type="GO" id="GO:0022857">
    <property type="term" value="F:transmembrane transporter activity"/>
    <property type="evidence" value="ECO:0007669"/>
    <property type="project" value="TreeGrafter"/>
</dbReference>
<evidence type="ECO:0000256" key="2">
    <source>
        <dbReference type="ARBA" id="ARBA00022475"/>
    </source>
</evidence>
<sequence>MIQVRNKKVIRQIAKNTYKAQWNRNLLTIFAIILTTFLITSVVGMGVSYWATIEERNLGMSGADYDIALTEPREDQIEKAGELDLVKYAGLMVKCAMVTQGNGQYSSMIRLYYADNTCWEKQCLPAFESLEGRLPEKKNEILLSKEALKKLGIDKPETGMHISLTYYPMTDEGGTDWVLTEDFVLSGYFRDYSGQSRGFISEEFWAETGVTARDYGMGELYLTLDKVFYTQKDMDSLEEALDMKDRQILEGGPEIWIDFLKKGAGLTGVLVMILASGYLFIYNTLYLSISKNIRYYGQLKTIGVTSGQLRRIIYLQALWSAMAGIPLGLLAGVGILGGLLPAAMEVLVVDAKARLGGGTVGIICLTAALFAVGTVFFSSRKPAVMAGKCSPIEAVRYYPGKTKNQGKRENGVRTMAWRNMFRDRKQAFVILASFTVALSLFLAVNILLREYDTKRVLNQIFDCDISVVNNTILEEETELFTPEKIEQVRKIPQVVQVRTAESGEICIPYQEEALGGYYKRLFASRMTPGGDYEETIKSYRENPQAENNLFGSRLVGIDSAMFDKINGELGNLLDKEAFLEGEVALIEKSYWCSPDEAVGKEVSFYFPQEDGKEYKVKIGAMCYSPVTFSGGYSPQIIVSQEYVKKIGADLCMEVMEADYEEPLLRKTENQVKAVFEGEERVDFSSKLERYDGMAKIESQIKLLGNSLGVILALLALMNYINMTAAGIQNRSREFAALESLGMTRTQIKRNLIKEGLGYGGISILLSLALGIPLGFLVFQAMNIYGVSFSLPIGKNLVLYLLLLLAAGSIPPLLYRRTQKGSLVERMRRIS</sequence>
<dbReference type="InterPro" id="IPR003838">
    <property type="entry name" value="ABC3_permease_C"/>
</dbReference>
<feature type="transmembrane region" description="Helical" evidence="7">
    <location>
        <begin position="427"/>
        <end position="448"/>
    </location>
</feature>
<dbReference type="Proteomes" id="UP000824056">
    <property type="component" value="Unassembled WGS sequence"/>
</dbReference>
<evidence type="ECO:0000256" key="7">
    <source>
        <dbReference type="SAM" id="Phobius"/>
    </source>
</evidence>
<name>A0A9D2FPT8_9FIRM</name>
<reference evidence="9" key="1">
    <citation type="journal article" date="2021" name="PeerJ">
        <title>Extensive microbial diversity within the chicken gut microbiome revealed by metagenomics and culture.</title>
        <authorList>
            <person name="Gilroy R."/>
            <person name="Ravi A."/>
            <person name="Getino M."/>
            <person name="Pursley I."/>
            <person name="Horton D.L."/>
            <person name="Alikhan N.F."/>
            <person name="Baker D."/>
            <person name="Gharbi K."/>
            <person name="Hall N."/>
            <person name="Watson M."/>
            <person name="Adriaenssens E.M."/>
            <person name="Foster-Nyarko E."/>
            <person name="Jarju S."/>
            <person name="Secka A."/>
            <person name="Antonio M."/>
            <person name="Oren A."/>
            <person name="Chaudhuri R.R."/>
            <person name="La Ragione R."/>
            <person name="Hildebrand F."/>
            <person name="Pallen M.J."/>
        </authorList>
    </citation>
    <scope>NUCLEOTIDE SEQUENCE</scope>
    <source>
        <strain evidence="9">1068</strain>
    </source>
</reference>
<feature type="transmembrane region" description="Helical" evidence="7">
    <location>
        <begin position="360"/>
        <end position="378"/>
    </location>
</feature>
<feature type="domain" description="ABC3 transporter permease C-terminal" evidence="8">
    <location>
        <begin position="706"/>
        <end position="807"/>
    </location>
</feature>
<gene>
    <name evidence="9" type="ORF">H9809_00970</name>
</gene>
<feature type="transmembrane region" description="Helical" evidence="7">
    <location>
        <begin position="796"/>
        <end position="814"/>
    </location>
</feature>
<keyword evidence="5 7" id="KW-0472">Membrane</keyword>
<dbReference type="InterPro" id="IPR050250">
    <property type="entry name" value="Macrolide_Exporter_MacB"/>
</dbReference>
<reference evidence="9" key="2">
    <citation type="submission" date="2021-04" db="EMBL/GenBank/DDBJ databases">
        <authorList>
            <person name="Gilroy R."/>
        </authorList>
    </citation>
    <scope>NUCLEOTIDE SEQUENCE</scope>
    <source>
        <strain evidence="9">1068</strain>
    </source>
</reference>
<evidence type="ECO:0000313" key="10">
    <source>
        <dbReference type="Proteomes" id="UP000824056"/>
    </source>
</evidence>
<dbReference type="EMBL" id="DXBG01000024">
    <property type="protein sequence ID" value="HIZ64471.1"/>
    <property type="molecule type" value="Genomic_DNA"/>
</dbReference>
<organism evidence="9 10">
    <name type="scientific">Candidatus Blautia pullicola</name>
    <dbReference type="NCBI Taxonomy" id="2838498"/>
    <lineage>
        <taxon>Bacteria</taxon>
        <taxon>Bacillati</taxon>
        <taxon>Bacillota</taxon>
        <taxon>Clostridia</taxon>
        <taxon>Lachnospirales</taxon>
        <taxon>Lachnospiraceae</taxon>
        <taxon>Blautia</taxon>
    </lineage>
</organism>
<comment type="subcellular location">
    <subcellularLocation>
        <location evidence="1">Cell membrane</location>
        <topology evidence="1">Multi-pass membrane protein</topology>
    </subcellularLocation>
</comment>
<proteinExistence type="inferred from homology"/>
<feature type="domain" description="ABC3 transporter permease C-terminal" evidence="8">
    <location>
        <begin position="269"/>
        <end position="381"/>
    </location>
</feature>
<evidence type="ECO:0000256" key="1">
    <source>
        <dbReference type="ARBA" id="ARBA00004651"/>
    </source>
</evidence>
<accession>A0A9D2FPT8</accession>
<evidence type="ECO:0000259" key="8">
    <source>
        <dbReference type="Pfam" id="PF02687"/>
    </source>
</evidence>
<dbReference type="PANTHER" id="PTHR30572">
    <property type="entry name" value="MEMBRANE COMPONENT OF TRANSPORTER-RELATED"/>
    <property type="match status" value="1"/>
</dbReference>
<protein>
    <submittedName>
        <fullName evidence="9">ABC transporter permease</fullName>
    </submittedName>
</protein>
<comment type="similarity">
    <text evidence="6">Belongs to the ABC-4 integral membrane protein family.</text>
</comment>
<keyword evidence="2" id="KW-1003">Cell membrane</keyword>
<dbReference type="PANTHER" id="PTHR30572:SF4">
    <property type="entry name" value="ABC TRANSPORTER PERMEASE YTRF"/>
    <property type="match status" value="1"/>
</dbReference>
<feature type="transmembrane region" description="Helical" evidence="7">
    <location>
        <begin position="317"/>
        <end position="340"/>
    </location>
</feature>
<evidence type="ECO:0000256" key="6">
    <source>
        <dbReference type="ARBA" id="ARBA00038076"/>
    </source>
</evidence>
<feature type="transmembrane region" description="Helical" evidence="7">
    <location>
        <begin position="263"/>
        <end position="285"/>
    </location>
</feature>
<evidence type="ECO:0000313" key="9">
    <source>
        <dbReference type="EMBL" id="HIZ64471.1"/>
    </source>
</evidence>
<comment type="caution">
    <text evidence="9">The sequence shown here is derived from an EMBL/GenBank/DDBJ whole genome shotgun (WGS) entry which is preliminary data.</text>
</comment>
<dbReference type="AlphaFoldDB" id="A0A9D2FPT8"/>
<evidence type="ECO:0000256" key="3">
    <source>
        <dbReference type="ARBA" id="ARBA00022692"/>
    </source>
</evidence>